<dbReference type="InterPro" id="IPR021109">
    <property type="entry name" value="Peptidase_aspartic_dom_sf"/>
</dbReference>
<keyword evidence="2" id="KW-1185">Reference proteome</keyword>
<organism evidence="1 2">
    <name type="scientific">Acer yangbiense</name>
    <dbReference type="NCBI Taxonomy" id="1000413"/>
    <lineage>
        <taxon>Eukaryota</taxon>
        <taxon>Viridiplantae</taxon>
        <taxon>Streptophyta</taxon>
        <taxon>Embryophyta</taxon>
        <taxon>Tracheophyta</taxon>
        <taxon>Spermatophyta</taxon>
        <taxon>Magnoliopsida</taxon>
        <taxon>eudicotyledons</taxon>
        <taxon>Gunneridae</taxon>
        <taxon>Pentapetalae</taxon>
        <taxon>rosids</taxon>
        <taxon>malvids</taxon>
        <taxon>Sapindales</taxon>
        <taxon>Sapindaceae</taxon>
        <taxon>Hippocastanoideae</taxon>
        <taxon>Acereae</taxon>
        <taxon>Acer</taxon>
    </lineage>
</organism>
<dbReference type="Gene3D" id="2.40.70.10">
    <property type="entry name" value="Acid Proteases"/>
    <property type="match status" value="1"/>
</dbReference>
<name>A0A5C7HA27_9ROSI</name>
<dbReference type="Proteomes" id="UP000323000">
    <property type="component" value="Chromosome 9"/>
</dbReference>
<gene>
    <name evidence="1" type="ORF">EZV62_018885</name>
</gene>
<evidence type="ECO:0000313" key="2">
    <source>
        <dbReference type="Proteomes" id="UP000323000"/>
    </source>
</evidence>
<proteinExistence type="predicted"/>
<evidence type="ECO:0000313" key="1">
    <source>
        <dbReference type="EMBL" id="TXG53629.1"/>
    </source>
</evidence>
<dbReference type="EMBL" id="VAHF01000009">
    <property type="protein sequence ID" value="TXG53629.1"/>
    <property type="molecule type" value="Genomic_DNA"/>
</dbReference>
<dbReference type="Pfam" id="PF08284">
    <property type="entry name" value="RVP_2"/>
    <property type="match status" value="1"/>
</dbReference>
<comment type="caution">
    <text evidence="1">The sequence shown here is derived from an EMBL/GenBank/DDBJ whole genome shotgun (WGS) entry which is preliminary data.</text>
</comment>
<protein>
    <submittedName>
        <fullName evidence="1">Uncharacterized protein</fullName>
    </submittedName>
</protein>
<accession>A0A5C7HA27</accession>
<reference evidence="2" key="1">
    <citation type="journal article" date="2019" name="Gigascience">
        <title>De novo genome assembly of the endangered Acer yangbiense, a plant species with extremely small populations endemic to Yunnan Province, China.</title>
        <authorList>
            <person name="Yang J."/>
            <person name="Wariss H.M."/>
            <person name="Tao L."/>
            <person name="Zhang R."/>
            <person name="Yun Q."/>
            <person name="Hollingsworth P."/>
            <person name="Dao Z."/>
            <person name="Luo G."/>
            <person name="Guo H."/>
            <person name="Ma Y."/>
            <person name="Sun W."/>
        </authorList>
    </citation>
    <scope>NUCLEOTIDE SEQUENCE [LARGE SCALE GENOMIC DNA]</scope>
    <source>
        <strain evidence="2">cv. Malutang</strain>
    </source>
</reference>
<dbReference type="OrthoDB" id="1934862at2759"/>
<sequence length="488" mass="55930">MGSNEDYIIQGNGSKTNKQQFKTLEENQDQIFKSLSELTTSTAHLTKSNNDAIERLERQLVENKGKVDEPNLIGNREGFKRGRQVERGPLVVERWLHDEIFEKEMDNGSEEDVRLDRRPRGRMPIYVQQREPWRGAAVYEGDKRRERHHSRGPRKLKVDFLHFDGGDPHEWLDKVEHYFQVYKVARANQVSTACIYLDGRLTTGGDGSKLRLKPWLAREMKLKRPQRLTKAMRMVEILKYSYYSDKKPFNESSRSKNFKLESNKDSWKGKGAIEDSFKKESKDVKKLTKEKVFMIIDSSESDDDVVSDGEATSDEGELRMVELGENNCEAELSLNAMSGVSKPSTMRLMAWVGKFEVLMLVDSSSSHNFINVNIVKKIRLRGATIEPFDVKVANGEKLKCEEVVREVKMNVQRVRIAADLHVLSLVRVVMVLGNAWLKSIVSTSLPPSRHFDHCITLKDEAKLVNVPLYRFRTPNQIEVNDGIGAEDA</sequence>
<dbReference type="AlphaFoldDB" id="A0A5C7HA27"/>
<dbReference type="CDD" id="cd00303">
    <property type="entry name" value="retropepsin_like"/>
    <property type="match status" value="1"/>
</dbReference>